<feature type="transmembrane region" description="Helical" evidence="2">
    <location>
        <begin position="36"/>
        <end position="57"/>
    </location>
</feature>
<organism evidence="3 4">
    <name type="scientific">Aquipuribacter nitratireducens</name>
    <dbReference type="NCBI Taxonomy" id="650104"/>
    <lineage>
        <taxon>Bacteria</taxon>
        <taxon>Bacillati</taxon>
        <taxon>Actinomycetota</taxon>
        <taxon>Actinomycetes</taxon>
        <taxon>Micrococcales</taxon>
        <taxon>Intrasporangiaceae</taxon>
        <taxon>Aquipuribacter</taxon>
    </lineage>
</organism>
<keyword evidence="4" id="KW-1185">Reference proteome</keyword>
<sequence length="217" mass="22597">MQTLDAVGWAATALGSTFAVPQLVRLVRTRRTDGLSLLAWQAMLVLNLAFSVHGARIGQAPQLVTSVLALWSSLPLVVLIARHRGLTPWRALAPPLLVACVAVAVDVTVGSAAFGVLVIGPAILANIGYSVELVRAPSVAGVSPAYLVLAVVNQALWVTWALLVPDMGTVVAATTMTALTTFNLGWWAGRRLRGTATRRGTPGRVADPAPSVPEGAA</sequence>
<evidence type="ECO:0000256" key="1">
    <source>
        <dbReference type="SAM" id="MobiDB-lite"/>
    </source>
</evidence>
<keyword evidence="2" id="KW-0472">Membrane</keyword>
<name>A0ABW0GI59_9MICO</name>
<protein>
    <recommendedName>
        <fullName evidence="5">PQ loop repeat protein</fullName>
    </recommendedName>
</protein>
<feature type="transmembrane region" description="Helical" evidence="2">
    <location>
        <begin position="111"/>
        <end position="131"/>
    </location>
</feature>
<gene>
    <name evidence="3" type="ORF">ACFPJ6_01465</name>
</gene>
<evidence type="ECO:0000313" key="4">
    <source>
        <dbReference type="Proteomes" id="UP001596122"/>
    </source>
</evidence>
<reference evidence="4" key="1">
    <citation type="journal article" date="2019" name="Int. J. Syst. Evol. Microbiol.">
        <title>The Global Catalogue of Microorganisms (GCM) 10K type strain sequencing project: providing services to taxonomists for standard genome sequencing and annotation.</title>
        <authorList>
            <consortium name="The Broad Institute Genomics Platform"/>
            <consortium name="The Broad Institute Genome Sequencing Center for Infectious Disease"/>
            <person name="Wu L."/>
            <person name="Ma J."/>
        </authorList>
    </citation>
    <scope>NUCLEOTIDE SEQUENCE [LARGE SCALE GENOMIC DNA]</scope>
    <source>
        <strain evidence="4">CCUG 43114</strain>
    </source>
</reference>
<feature type="transmembrane region" description="Helical" evidence="2">
    <location>
        <begin position="169"/>
        <end position="189"/>
    </location>
</feature>
<feature type="transmembrane region" description="Helical" evidence="2">
    <location>
        <begin position="143"/>
        <end position="163"/>
    </location>
</feature>
<keyword evidence="2" id="KW-1133">Transmembrane helix</keyword>
<dbReference type="Proteomes" id="UP001596122">
    <property type="component" value="Unassembled WGS sequence"/>
</dbReference>
<dbReference type="Gene3D" id="1.20.1280.290">
    <property type="match status" value="1"/>
</dbReference>
<proteinExistence type="predicted"/>
<evidence type="ECO:0000256" key="2">
    <source>
        <dbReference type="SAM" id="Phobius"/>
    </source>
</evidence>
<feature type="transmembrane region" description="Helical" evidence="2">
    <location>
        <begin position="88"/>
        <end position="105"/>
    </location>
</feature>
<feature type="transmembrane region" description="Helical" evidence="2">
    <location>
        <begin position="63"/>
        <end position="81"/>
    </location>
</feature>
<feature type="region of interest" description="Disordered" evidence="1">
    <location>
        <begin position="197"/>
        <end position="217"/>
    </location>
</feature>
<feature type="transmembrane region" description="Helical" evidence="2">
    <location>
        <begin position="6"/>
        <end position="24"/>
    </location>
</feature>
<comment type="caution">
    <text evidence="3">The sequence shown here is derived from an EMBL/GenBank/DDBJ whole genome shotgun (WGS) entry which is preliminary data.</text>
</comment>
<feature type="compositionally biased region" description="Low complexity" evidence="1">
    <location>
        <begin position="197"/>
        <end position="206"/>
    </location>
</feature>
<dbReference type="EMBL" id="JBHSLD010000001">
    <property type="protein sequence ID" value="MFC5379449.1"/>
    <property type="molecule type" value="Genomic_DNA"/>
</dbReference>
<keyword evidence="2" id="KW-0812">Transmembrane</keyword>
<evidence type="ECO:0000313" key="3">
    <source>
        <dbReference type="EMBL" id="MFC5379449.1"/>
    </source>
</evidence>
<dbReference type="RefSeq" id="WP_340266354.1">
    <property type="nucleotide sequence ID" value="NZ_JBBEOG010000001.1"/>
</dbReference>
<evidence type="ECO:0008006" key="5">
    <source>
        <dbReference type="Google" id="ProtNLM"/>
    </source>
</evidence>
<accession>A0ABW0GI59</accession>